<reference evidence="3 4" key="1">
    <citation type="submission" date="2015-10" db="EMBL/GenBank/DDBJ databases">
        <title>Draft genomes sequences of Candida glabrata isolates 1A, 1B, 2A, 2B, 3A and 3B.</title>
        <authorList>
            <person name="Haavelsrud O.E."/>
            <person name="Gaustad P."/>
        </authorList>
    </citation>
    <scope>NUCLEOTIDE SEQUENCE [LARGE SCALE GENOMIC DNA]</scope>
    <source>
        <strain evidence="3">910700640</strain>
    </source>
</reference>
<accession>A0A0W0EM45</accession>
<organism evidence="3 4">
    <name type="scientific">Candida glabrata</name>
    <name type="common">Yeast</name>
    <name type="synonym">Torulopsis glabrata</name>
    <dbReference type="NCBI Taxonomy" id="5478"/>
    <lineage>
        <taxon>Eukaryota</taxon>
        <taxon>Fungi</taxon>
        <taxon>Dikarya</taxon>
        <taxon>Ascomycota</taxon>
        <taxon>Saccharomycotina</taxon>
        <taxon>Saccharomycetes</taxon>
        <taxon>Saccharomycetales</taxon>
        <taxon>Saccharomycetaceae</taxon>
        <taxon>Nakaseomyces</taxon>
    </lineage>
</organism>
<comment type="caution">
    <text evidence="3">The sequence shown here is derived from an EMBL/GenBank/DDBJ whole genome shotgun (WGS) entry which is preliminary data.</text>
</comment>
<evidence type="ECO:0000313" key="4">
    <source>
        <dbReference type="Proteomes" id="UP000054886"/>
    </source>
</evidence>
<evidence type="ECO:0000313" key="3">
    <source>
        <dbReference type="EMBL" id="KTB05110.1"/>
    </source>
</evidence>
<feature type="compositionally biased region" description="Basic and acidic residues" evidence="1">
    <location>
        <begin position="47"/>
        <end position="56"/>
    </location>
</feature>
<gene>
    <name evidence="3" type="ORF">AO440_002762</name>
</gene>
<name>A0A0W0EM45_CANGB</name>
<feature type="transmembrane region" description="Helical" evidence="2">
    <location>
        <begin position="101"/>
        <end position="122"/>
    </location>
</feature>
<keyword evidence="2" id="KW-0812">Transmembrane</keyword>
<feature type="region of interest" description="Disordered" evidence="1">
    <location>
        <begin position="34"/>
        <end position="77"/>
    </location>
</feature>
<sequence>MLWQRYLGTRISSTILPVAVRRIHYGGGRLQDPRYVFSKPPTNDPNQSKEGRDGKHFFTPSVNDGAENSTLHNNSRLSESEMSSIANAIAEQKRKRLKRSIITIFSAFVTAVLGYTIGYKVWYLKEQSFIPLYPCSRVRKLSTRDLRRVSVKKIEDISEVRVLERLSQHKMIQEEYGVPLRDSNGKAPHVSDFSVWCEDQDPCVTGLVFEPDSNRQSSHSWYRIPYVFKWRITHRPISISSFIDDVLNWINVSTSDLFEVISPEKVYGSFKYEYPIQGDNHSLHICFLGEMKLDENTTVIYKGKYHVDVKLERIDLLRTENKKLVRYILFKEEDEK</sequence>
<protein>
    <submittedName>
        <fullName evidence="3">Altered inheritance of mitochondria protein 39, mitochondrial</fullName>
    </submittedName>
</protein>
<dbReference type="VEuPathDB" id="FungiDB:GVI51_I09823"/>
<feature type="compositionally biased region" description="Polar residues" evidence="1">
    <location>
        <begin position="60"/>
        <end position="77"/>
    </location>
</feature>
<dbReference type="Proteomes" id="UP000054886">
    <property type="component" value="Unassembled WGS sequence"/>
</dbReference>
<evidence type="ECO:0000256" key="1">
    <source>
        <dbReference type="SAM" id="MobiDB-lite"/>
    </source>
</evidence>
<dbReference type="VEuPathDB" id="FungiDB:CAGL0I09966g"/>
<evidence type="ECO:0000256" key="2">
    <source>
        <dbReference type="SAM" id="Phobius"/>
    </source>
</evidence>
<keyword evidence="2" id="KW-0472">Membrane</keyword>
<proteinExistence type="predicted"/>
<dbReference type="VEuPathDB" id="FungiDB:GWK60_I05467"/>
<keyword evidence="2" id="KW-1133">Transmembrane helix</keyword>
<dbReference type="VEuPathDB" id="FungiDB:B1J91_I09966g"/>
<dbReference type="AlphaFoldDB" id="A0A0W0EM45"/>
<dbReference type="EMBL" id="LLZZ01000114">
    <property type="protein sequence ID" value="KTB05110.1"/>
    <property type="molecule type" value="Genomic_DNA"/>
</dbReference>